<protein>
    <submittedName>
        <fullName evidence="1">Uncharacterized protein</fullName>
    </submittedName>
</protein>
<organism evidence="1 2">
    <name type="scientific">Ruminococcus albus SY3</name>
    <dbReference type="NCBI Taxonomy" id="1341156"/>
    <lineage>
        <taxon>Bacteria</taxon>
        <taxon>Bacillati</taxon>
        <taxon>Bacillota</taxon>
        <taxon>Clostridia</taxon>
        <taxon>Eubacteriales</taxon>
        <taxon>Oscillospiraceae</taxon>
        <taxon>Ruminococcus</taxon>
    </lineage>
</organism>
<name>A0A011VVC8_RUMAL</name>
<proteinExistence type="predicted"/>
<dbReference type="RefSeq" id="WP_037289267.1">
    <property type="nucleotide sequence ID" value="NZ_JEOB01000004.1"/>
</dbReference>
<gene>
    <name evidence="1" type="ORF">RASY3_14265</name>
</gene>
<sequence length="172" mass="19782">MTVKEFFSEENIAKSNPFEGLEVKQKITMDEYKEISDLAVSFMFNDKDEYMPLTKDFSFKFWVMVYYLNLDASEMPETNKAFTIINCTNVFDEFVSKLDYPSQISNIKSSIDNFVDYCVSNNIILNQLLIRAKDIITTLSSDGTIENLIKMIGTEIIIRDTPRGDDVINGKT</sequence>
<dbReference type="EMBL" id="JEOB01000004">
    <property type="protein sequence ID" value="EXM38498.1"/>
    <property type="molecule type" value="Genomic_DNA"/>
</dbReference>
<evidence type="ECO:0000313" key="1">
    <source>
        <dbReference type="EMBL" id="EXM38498.1"/>
    </source>
</evidence>
<reference evidence="1 2" key="1">
    <citation type="submission" date="2013-06" db="EMBL/GenBank/DDBJ databases">
        <title>Rumen cellulosomics: divergent fiber-degrading strategies revealed by comparative genome-wide analysis of six Ruminococcal strains.</title>
        <authorList>
            <person name="Dassa B."/>
            <person name="Borovok I."/>
            <person name="Lamed R."/>
            <person name="Flint H."/>
            <person name="Yeoman C.J."/>
            <person name="White B."/>
            <person name="Bayer E.A."/>
        </authorList>
    </citation>
    <scope>NUCLEOTIDE SEQUENCE [LARGE SCALE GENOMIC DNA]</scope>
    <source>
        <strain evidence="1 2">SY3</strain>
    </source>
</reference>
<dbReference type="AlphaFoldDB" id="A0A011VVC8"/>
<evidence type="ECO:0000313" key="2">
    <source>
        <dbReference type="Proteomes" id="UP000021369"/>
    </source>
</evidence>
<accession>A0A011VVC8</accession>
<dbReference type="Proteomes" id="UP000021369">
    <property type="component" value="Unassembled WGS sequence"/>
</dbReference>
<comment type="caution">
    <text evidence="1">The sequence shown here is derived from an EMBL/GenBank/DDBJ whole genome shotgun (WGS) entry which is preliminary data.</text>
</comment>
<keyword evidence="2" id="KW-1185">Reference proteome</keyword>